<proteinExistence type="predicted"/>
<dbReference type="PROSITE" id="PS50887">
    <property type="entry name" value="GGDEF"/>
    <property type="match status" value="1"/>
</dbReference>
<evidence type="ECO:0000259" key="6">
    <source>
        <dbReference type="PROSITE" id="PS50887"/>
    </source>
</evidence>
<dbReference type="Gene3D" id="3.20.20.450">
    <property type="entry name" value="EAL domain"/>
    <property type="match status" value="1"/>
</dbReference>
<dbReference type="InterPro" id="IPR007892">
    <property type="entry name" value="CHASE4"/>
</dbReference>
<evidence type="ECO:0000259" key="5">
    <source>
        <dbReference type="PROSITE" id="PS50883"/>
    </source>
</evidence>
<evidence type="ECO:0000259" key="3">
    <source>
        <dbReference type="PROSITE" id="PS50112"/>
    </source>
</evidence>
<organism evidence="7 8">
    <name type="scientific">Plantimonas leprariae</name>
    <dbReference type="NCBI Taxonomy" id="2615207"/>
    <lineage>
        <taxon>Bacteria</taxon>
        <taxon>Pseudomonadati</taxon>
        <taxon>Pseudomonadota</taxon>
        <taxon>Alphaproteobacteria</taxon>
        <taxon>Hyphomicrobiales</taxon>
        <taxon>Aurantimonadaceae</taxon>
        <taxon>Plantimonas</taxon>
    </lineage>
</organism>
<keyword evidence="2" id="KW-0472">Membrane</keyword>
<dbReference type="PROSITE" id="PS50113">
    <property type="entry name" value="PAC"/>
    <property type="match status" value="1"/>
</dbReference>
<evidence type="ECO:0000313" key="7">
    <source>
        <dbReference type="EMBL" id="KAB0678531.1"/>
    </source>
</evidence>
<dbReference type="CDD" id="cd01948">
    <property type="entry name" value="EAL"/>
    <property type="match status" value="1"/>
</dbReference>
<sequence>MRQSASEFLGKGGQRRVVGSLVAMLLAAGVLVVVFALYNARSQNRLAVEASTKLAETALDVKQREIARNLKDYSERADIRAHLSERVDLDWAAADGNLGPNIFASLGYEMAFVLTPDLTTRYAMIDGRHVAANAFGIIPNGLNELLRRAAAQTFPAVGMLRSGRTIWLVAAGAIHPGDAQPSGAQAPSPAMLLFAKRIDGRLLARIGSDYLLNRFRLVTDGDDDLGAALPLFSPSAKLIGKVTWIPERPGSQTLHALLPPMLASFGVFGVIGAFALRSSRRSHRELHAAARTIDSYADTLKRSEARFRDVAEASSDWIWESDSAMRLTFVSARFAQVTSLSEEAVLGTALDEFFQVGSTGGEWPRPDAADPAVASIRELRCTYTDAAGHRRIARLAARPVFDDGGAWTGYRGTATDITREVEAQEQAAHLSLHDPLTGLPNRAHFQTRLQEAFERDRLGQSRLAVLSIDLDHFKEVNDTLGHAAGDALLLEVAERLQACLGEGDTVARLGGDEFAVIQNGFNQPLDALALARRLIADLTAPYILEGRENLLGASVGIAFVEEGFETPSRVLKNADIALYSAKENGRGVARVFEAHMGMEREARRLLEQDLKQALAGSEFELHYQPLVALEDERIIGVEALVRWRHPSRGLVPPNDFIPLAEETGLILPIGEWVLRTACRQGMQWPGLTVAVNLSPVQFKHRDLVAMVGEILEETGLRPERLELEITEGVLMHDGAAARDTLTRLKALGVRIAMDDFGTGYSSLGYLNSFPFDKIKIDKSFISDLSAEKSNAIVRSVIGLGQSLDMVTIAEGVETAEQASFLRREGCQQVQGYHFGRPVPVAQLTELVATVVRPSAPAAA</sequence>
<dbReference type="EMBL" id="VZDO01000013">
    <property type="protein sequence ID" value="KAB0678531.1"/>
    <property type="molecule type" value="Genomic_DNA"/>
</dbReference>
<feature type="domain" description="PAC" evidence="4">
    <location>
        <begin position="377"/>
        <end position="429"/>
    </location>
</feature>
<keyword evidence="2" id="KW-1133">Transmembrane helix</keyword>
<dbReference type="InterPro" id="IPR029787">
    <property type="entry name" value="Nucleotide_cyclase"/>
</dbReference>
<dbReference type="InterPro" id="IPR000700">
    <property type="entry name" value="PAS-assoc_C"/>
</dbReference>
<dbReference type="SMART" id="SM00052">
    <property type="entry name" value="EAL"/>
    <property type="match status" value="1"/>
</dbReference>
<keyword evidence="8" id="KW-1185">Reference proteome</keyword>
<dbReference type="SUPFAM" id="SSF55073">
    <property type="entry name" value="Nucleotide cyclase"/>
    <property type="match status" value="1"/>
</dbReference>
<dbReference type="FunFam" id="3.20.20.450:FF:000001">
    <property type="entry name" value="Cyclic di-GMP phosphodiesterase yahA"/>
    <property type="match status" value="1"/>
</dbReference>
<dbReference type="NCBIfam" id="TIGR00254">
    <property type="entry name" value="GGDEF"/>
    <property type="match status" value="1"/>
</dbReference>
<dbReference type="NCBIfam" id="TIGR00229">
    <property type="entry name" value="sensory_box"/>
    <property type="match status" value="1"/>
</dbReference>
<dbReference type="PANTHER" id="PTHR44757:SF10">
    <property type="entry name" value="MEMBRANE PROTEIN"/>
    <property type="match status" value="1"/>
</dbReference>
<dbReference type="InterPro" id="IPR052155">
    <property type="entry name" value="Biofilm_reg_signaling"/>
</dbReference>
<dbReference type="CDD" id="cd00130">
    <property type="entry name" value="PAS"/>
    <property type="match status" value="1"/>
</dbReference>
<dbReference type="CDD" id="cd01949">
    <property type="entry name" value="GGDEF"/>
    <property type="match status" value="1"/>
</dbReference>
<feature type="domain" description="GGDEF" evidence="6">
    <location>
        <begin position="461"/>
        <end position="594"/>
    </location>
</feature>
<dbReference type="InterPro" id="IPR035965">
    <property type="entry name" value="PAS-like_dom_sf"/>
</dbReference>
<gene>
    <name evidence="7" type="ORF">F6X38_16025</name>
</gene>
<dbReference type="SMART" id="SM00267">
    <property type="entry name" value="GGDEF"/>
    <property type="match status" value="1"/>
</dbReference>
<dbReference type="FunFam" id="3.30.70.270:FF:000001">
    <property type="entry name" value="Diguanylate cyclase domain protein"/>
    <property type="match status" value="1"/>
</dbReference>
<dbReference type="Proteomes" id="UP000432089">
    <property type="component" value="Unassembled WGS sequence"/>
</dbReference>
<dbReference type="InterPro" id="IPR000014">
    <property type="entry name" value="PAS"/>
</dbReference>
<comment type="caution">
    <text evidence="7">The sequence shown here is derived from an EMBL/GenBank/DDBJ whole genome shotgun (WGS) entry which is preliminary data.</text>
</comment>
<dbReference type="InterPro" id="IPR001633">
    <property type="entry name" value="EAL_dom"/>
</dbReference>
<protein>
    <submittedName>
        <fullName evidence="7">EAL domain-containing protein</fullName>
    </submittedName>
</protein>
<reference evidence="7 8" key="1">
    <citation type="submission" date="2019-09" db="EMBL/GenBank/DDBJ databases">
        <title>YIM 132180 draft genome.</title>
        <authorList>
            <person name="Zhang K."/>
        </authorList>
    </citation>
    <scope>NUCLEOTIDE SEQUENCE [LARGE SCALE GENOMIC DNA]</scope>
    <source>
        <strain evidence="7 8">YIM 132180</strain>
    </source>
</reference>
<dbReference type="Pfam" id="PF00563">
    <property type="entry name" value="EAL"/>
    <property type="match status" value="1"/>
</dbReference>
<evidence type="ECO:0000259" key="4">
    <source>
        <dbReference type="PROSITE" id="PS50113"/>
    </source>
</evidence>
<dbReference type="Pfam" id="PF05228">
    <property type="entry name" value="CHASE4"/>
    <property type="match status" value="1"/>
</dbReference>
<dbReference type="GO" id="GO:0071732">
    <property type="term" value="P:cellular response to nitric oxide"/>
    <property type="evidence" value="ECO:0007669"/>
    <property type="project" value="UniProtKB-ARBA"/>
</dbReference>
<dbReference type="SUPFAM" id="SSF55785">
    <property type="entry name" value="PYP-like sensor domain (PAS domain)"/>
    <property type="match status" value="1"/>
</dbReference>
<dbReference type="InterPro" id="IPR035919">
    <property type="entry name" value="EAL_sf"/>
</dbReference>
<keyword evidence="2" id="KW-0812">Transmembrane</keyword>
<dbReference type="Gene3D" id="3.30.450.20">
    <property type="entry name" value="PAS domain"/>
    <property type="match status" value="1"/>
</dbReference>
<evidence type="ECO:0000256" key="1">
    <source>
        <dbReference type="ARBA" id="ARBA00051114"/>
    </source>
</evidence>
<dbReference type="PROSITE" id="PS50112">
    <property type="entry name" value="PAS"/>
    <property type="match status" value="1"/>
</dbReference>
<name>A0A7V7PMU4_9HYPH</name>
<comment type="catalytic activity">
    <reaction evidence="1">
        <text>3',3'-c-di-GMP + H2O = 5'-phosphoguanylyl(3'-&gt;5')guanosine + H(+)</text>
        <dbReference type="Rhea" id="RHEA:24902"/>
        <dbReference type="ChEBI" id="CHEBI:15377"/>
        <dbReference type="ChEBI" id="CHEBI:15378"/>
        <dbReference type="ChEBI" id="CHEBI:58754"/>
        <dbReference type="ChEBI" id="CHEBI:58805"/>
        <dbReference type="EC" id="3.1.4.52"/>
    </reaction>
    <physiologicalReaction direction="left-to-right" evidence="1">
        <dbReference type="Rhea" id="RHEA:24903"/>
    </physiologicalReaction>
</comment>
<feature type="transmembrane region" description="Helical" evidence="2">
    <location>
        <begin position="21"/>
        <end position="38"/>
    </location>
</feature>
<dbReference type="PROSITE" id="PS50883">
    <property type="entry name" value="EAL"/>
    <property type="match status" value="1"/>
</dbReference>
<evidence type="ECO:0000256" key="2">
    <source>
        <dbReference type="SAM" id="Phobius"/>
    </source>
</evidence>
<dbReference type="GO" id="GO:0071111">
    <property type="term" value="F:cyclic-guanylate-specific phosphodiesterase activity"/>
    <property type="evidence" value="ECO:0007669"/>
    <property type="project" value="UniProtKB-EC"/>
</dbReference>
<dbReference type="Gene3D" id="3.30.70.270">
    <property type="match status" value="1"/>
</dbReference>
<dbReference type="AlphaFoldDB" id="A0A7V7PMU4"/>
<dbReference type="SUPFAM" id="SSF141868">
    <property type="entry name" value="EAL domain-like"/>
    <property type="match status" value="1"/>
</dbReference>
<evidence type="ECO:0000313" key="8">
    <source>
        <dbReference type="Proteomes" id="UP000432089"/>
    </source>
</evidence>
<accession>A0A7V7PMU4</accession>
<dbReference type="RefSeq" id="WP_150971333.1">
    <property type="nucleotide sequence ID" value="NZ_VZDO01000013.1"/>
</dbReference>
<dbReference type="Pfam" id="PF00990">
    <property type="entry name" value="GGDEF"/>
    <property type="match status" value="1"/>
</dbReference>
<dbReference type="InterPro" id="IPR000160">
    <property type="entry name" value="GGDEF_dom"/>
</dbReference>
<feature type="domain" description="EAL" evidence="5">
    <location>
        <begin position="603"/>
        <end position="851"/>
    </location>
</feature>
<dbReference type="PANTHER" id="PTHR44757">
    <property type="entry name" value="DIGUANYLATE CYCLASE DGCP"/>
    <property type="match status" value="1"/>
</dbReference>
<dbReference type="InterPro" id="IPR043128">
    <property type="entry name" value="Rev_trsase/Diguanyl_cyclase"/>
</dbReference>
<feature type="domain" description="PAS" evidence="3">
    <location>
        <begin position="303"/>
        <end position="355"/>
    </location>
</feature>